<evidence type="ECO:0000313" key="3">
    <source>
        <dbReference type="Proteomes" id="UP000256562"/>
    </source>
</evidence>
<keyword evidence="1" id="KW-0472">Membrane</keyword>
<evidence type="ECO:0008006" key="4">
    <source>
        <dbReference type="Google" id="ProtNLM"/>
    </source>
</evidence>
<proteinExistence type="predicted"/>
<feature type="transmembrane region" description="Helical" evidence="1">
    <location>
        <begin position="21"/>
        <end position="54"/>
    </location>
</feature>
<keyword evidence="1" id="KW-1133">Transmembrane helix</keyword>
<comment type="caution">
    <text evidence="2">The sequence shown here is derived from an EMBL/GenBank/DDBJ whole genome shotgun (WGS) entry which is preliminary data.</text>
</comment>
<dbReference type="Pfam" id="PF15980">
    <property type="entry name" value="ComGF"/>
    <property type="match status" value="1"/>
</dbReference>
<name>A0A3E0IQJ4_9STAP</name>
<dbReference type="AlphaFoldDB" id="A0A3E0IQJ4"/>
<dbReference type="OrthoDB" id="2414553at2"/>
<organism evidence="2 3">
    <name type="scientific">Staphylococcus felis</name>
    <dbReference type="NCBI Taxonomy" id="46127"/>
    <lineage>
        <taxon>Bacteria</taxon>
        <taxon>Bacillati</taxon>
        <taxon>Bacillota</taxon>
        <taxon>Bacilli</taxon>
        <taxon>Bacillales</taxon>
        <taxon>Staphylococcaceae</taxon>
        <taxon>Staphylococcus</taxon>
    </lineage>
</organism>
<protein>
    <recommendedName>
        <fullName evidence="4">Competence protein</fullName>
    </recommendedName>
</protein>
<sequence length="161" mass="18972">MKFILKKIKYVFKIIITKIRFVTITNGFTLIESIFALFIHSLIVILIPILIYTLQNYKSFIIDDNTYTIELMAKEVASQIHSANFITIPPKPNEITVKINTEFITFKEKNFKLIKTVNNKGNITVLNQVKHISYKKLPHKHVIMSFKYLEGEKWYDKEILF</sequence>
<dbReference type="RefSeq" id="WP_116094168.1">
    <property type="nucleotide sequence ID" value="NZ_QKXN01000094.1"/>
</dbReference>
<gene>
    <name evidence="2" type="ORF">DOS83_05085</name>
</gene>
<dbReference type="EMBL" id="QKXQ01000236">
    <property type="protein sequence ID" value="REH96846.1"/>
    <property type="molecule type" value="Genomic_DNA"/>
</dbReference>
<evidence type="ECO:0000256" key="1">
    <source>
        <dbReference type="SAM" id="Phobius"/>
    </source>
</evidence>
<evidence type="ECO:0000313" key="2">
    <source>
        <dbReference type="EMBL" id="REH96846.1"/>
    </source>
</evidence>
<keyword evidence="1" id="KW-0812">Transmembrane</keyword>
<accession>A0A3E0IQJ4</accession>
<reference evidence="2 3" key="1">
    <citation type="journal article" date="2018" name="Vet. Microbiol.">
        <title>Characterisation of Staphylococcus felis isolated from cats using whole genome sequencing.</title>
        <authorList>
            <person name="Worthing K."/>
            <person name="Pang S."/>
            <person name="Trott D.J."/>
            <person name="Abraham S."/>
            <person name="Coombs G.W."/>
            <person name="Jordan D."/>
            <person name="McIntyre L."/>
            <person name="Davies M.R."/>
            <person name="Norris J."/>
        </authorList>
    </citation>
    <scope>NUCLEOTIDE SEQUENCE [LARGE SCALE GENOMIC DNA]</scope>
    <source>
        <strain evidence="2 3">F9</strain>
    </source>
</reference>
<dbReference type="Proteomes" id="UP000256562">
    <property type="component" value="Unassembled WGS sequence"/>
</dbReference>
<dbReference type="InterPro" id="IPR016977">
    <property type="entry name" value="ComGF"/>
</dbReference>